<organism evidence="2 3">
    <name type="scientific">Cereibacter azotoformans</name>
    <dbReference type="NCBI Taxonomy" id="43057"/>
    <lineage>
        <taxon>Bacteria</taxon>
        <taxon>Pseudomonadati</taxon>
        <taxon>Pseudomonadota</taxon>
        <taxon>Alphaproteobacteria</taxon>
        <taxon>Rhodobacterales</taxon>
        <taxon>Paracoccaceae</taxon>
        <taxon>Cereibacter</taxon>
    </lineage>
</organism>
<gene>
    <name evidence="2" type="ORF">C8J28_12910</name>
</gene>
<accession>A0A2T5JSE7</accession>
<reference evidence="2 3" key="1">
    <citation type="submission" date="2018-04" db="EMBL/GenBank/DDBJ databases">
        <title>Genomic Encyclopedia of Type Strains, Phase III (KMG-III): the genomes of soil and plant-associated and newly described type strains.</title>
        <authorList>
            <person name="Whitman W."/>
        </authorList>
    </citation>
    <scope>NUCLEOTIDE SEQUENCE [LARGE SCALE GENOMIC DNA]</scope>
    <source>
        <strain evidence="2 3">KA25</strain>
    </source>
</reference>
<dbReference type="PROSITE" id="PS50006">
    <property type="entry name" value="FHA_DOMAIN"/>
    <property type="match status" value="1"/>
</dbReference>
<dbReference type="SUPFAM" id="SSF49879">
    <property type="entry name" value="SMAD/FHA domain"/>
    <property type="match status" value="1"/>
</dbReference>
<dbReference type="InterPro" id="IPR008984">
    <property type="entry name" value="SMAD_FHA_dom_sf"/>
</dbReference>
<dbReference type="OrthoDB" id="370565at2"/>
<proteinExistence type="predicted"/>
<sequence>MPSDKTKWIFESDDRPARRRDFTDLGPDDTSLLGPAPGIGAAPTALDATRLVQVADERTRIEIVEAIPFEEELDPVVGWLVVTKGPGLGRSVNIGAGMNIVGRESSCRVSLPYGDMTISGEDHLRIVYDDVSRSFLVVPGSGKNITRLNGQVVTATLPLPTHSTLELSKKTTVRFVAFCNEEFDWGDIAPPEA</sequence>
<dbReference type="Pfam" id="PF00498">
    <property type="entry name" value="FHA"/>
    <property type="match status" value="1"/>
</dbReference>
<dbReference type="CDD" id="cd00060">
    <property type="entry name" value="FHA"/>
    <property type="match status" value="1"/>
</dbReference>
<protein>
    <submittedName>
        <fullName evidence="2">FHA domain-containing protein</fullName>
    </submittedName>
</protein>
<evidence type="ECO:0000259" key="1">
    <source>
        <dbReference type="PROSITE" id="PS50006"/>
    </source>
</evidence>
<dbReference type="Gene3D" id="2.60.200.20">
    <property type="match status" value="1"/>
</dbReference>
<dbReference type="AlphaFoldDB" id="A0A2T5JSE7"/>
<dbReference type="InterPro" id="IPR000253">
    <property type="entry name" value="FHA_dom"/>
</dbReference>
<comment type="caution">
    <text evidence="2">The sequence shown here is derived from an EMBL/GenBank/DDBJ whole genome shotgun (WGS) entry which is preliminary data.</text>
</comment>
<name>A0A2T5JSE7_9RHOB</name>
<keyword evidence="3" id="KW-1185">Reference proteome</keyword>
<dbReference type="EMBL" id="QAOT01000029">
    <property type="protein sequence ID" value="PTR11117.1"/>
    <property type="molecule type" value="Genomic_DNA"/>
</dbReference>
<evidence type="ECO:0000313" key="2">
    <source>
        <dbReference type="EMBL" id="PTR11117.1"/>
    </source>
</evidence>
<dbReference type="Proteomes" id="UP000244060">
    <property type="component" value="Unassembled WGS sequence"/>
</dbReference>
<feature type="domain" description="FHA" evidence="1">
    <location>
        <begin position="99"/>
        <end position="153"/>
    </location>
</feature>
<evidence type="ECO:0000313" key="3">
    <source>
        <dbReference type="Proteomes" id="UP000244060"/>
    </source>
</evidence>
<dbReference type="RefSeq" id="WP_108222544.1">
    <property type="nucleotide sequence ID" value="NZ_CP090022.1"/>
</dbReference>